<accession>A0AA35P1Z9</accession>
<gene>
    <name evidence="1" type="ORF">PODLI_1B012399</name>
</gene>
<protein>
    <submittedName>
        <fullName evidence="1">Uncharacterized protein</fullName>
    </submittedName>
</protein>
<keyword evidence="2" id="KW-1185">Reference proteome</keyword>
<dbReference type="AlphaFoldDB" id="A0AA35P1Z9"/>
<evidence type="ECO:0000313" key="1">
    <source>
        <dbReference type="EMBL" id="CAI5769388.1"/>
    </source>
</evidence>
<name>A0AA35P1Z9_9SAUR</name>
<reference evidence="1" key="1">
    <citation type="submission" date="2022-12" db="EMBL/GenBank/DDBJ databases">
        <authorList>
            <person name="Alioto T."/>
            <person name="Alioto T."/>
            <person name="Gomez Garrido J."/>
        </authorList>
    </citation>
    <scope>NUCLEOTIDE SEQUENCE</scope>
</reference>
<sequence length="77" mass="8592">MPHISGSQLNVGGWWVGETRAKKAGSGRPRVFWNCACALRPRDEVLCRWERQKKEKGKKKGSVKTRVVLARAARGGC</sequence>
<organism evidence="1 2">
    <name type="scientific">Podarcis lilfordi</name>
    <name type="common">Lilford's wall lizard</name>
    <dbReference type="NCBI Taxonomy" id="74358"/>
    <lineage>
        <taxon>Eukaryota</taxon>
        <taxon>Metazoa</taxon>
        <taxon>Chordata</taxon>
        <taxon>Craniata</taxon>
        <taxon>Vertebrata</taxon>
        <taxon>Euteleostomi</taxon>
        <taxon>Lepidosauria</taxon>
        <taxon>Squamata</taxon>
        <taxon>Bifurcata</taxon>
        <taxon>Unidentata</taxon>
        <taxon>Episquamata</taxon>
        <taxon>Laterata</taxon>
        <taxon>Lacertibaenia</taxon>
        <taxon>Lacertidae</taxon>
        <taxon>Podarcis</taxon>
    </lineage>
</organism>
<dbReference type="EMBL" id="OX395128">
    <property type="protein sequence ID" value="CAI5769388.1"/>
    <property type="molecule type" value="Genomic_DNA"/>
</dbReference>
<proteinExistence type="predicted"/>
<dbReference type="Proteomes" id="UP001178461">
    <property type="component" value="Chromosome 3"/>
</dbReference>
<evidence type="ECO:0000313" key="2">
    <source>
        <dbReference type="Proteomes" id="UP001178461"/>
    </source>
</evidence>